<comment type="subcellular location">
    <subcellularLocation>
        <location evidence="1">Cell envelope</location>
    </subcellularLocation>
</comment>
<dbReference type="EMBL" id="JAIRBC010000015">
    <property type="protein sequence ID" value="MCG2461357.1"/>
    <property type="molecule type" value="Genomic_DNA"/>
</dbReference>
<accession>A0AAE3JTB4</accession>
<dbReference type="PROSITE" id="PS51257">
    <property type="entry name" value="PROKAR_LIPOPROTEIN"/>
    <property type="match status" value="1"/>
</dbReference>
<dbReference type="CDD" id="cd02966">
    <property type="entry name" value="TlpA_like_family"/>
    <property type="match status" value="1"/>
</dbReference>
<dbReference type="InterPro" id="IPR013766">
    <property type="entry name" value="Thioredoxin_domain"/>
</dbReference>
<dbReference type="PANTHER" id="PTHR42852">
    <property type="entry name" value="THIOL:DISULFIDE INTERCHANGE PROTEIN DSBE"/>
    <property type="match status" value="1"/>
</dbReference>
<gene>
    <name evidence="6" type="ORF">K8352_11405</name>
</gene>
<keyword evidence="3" id="KW-1015">Disulfide bond</keyword>
<dbReference type="GO" id="GO:0016209">
    <property type="term" value="F:antioxidant activity"/>
    <property type="evidence" value="ECO:0007669"/>
    <property type="project" value="InterPro"/>
</dbReference>
<dbReference type="RefSeq" id="WP_317902503.1">
    <property type="nucleotide sequence ID" value="NZ_JAIRBC010000015.1"/>
</dbReference>
<dbReference type="GO" id="GO:0016491">
    <property type="term" value="F:oxidoreductase activity"/>
    <property type="evidence" value="ECO:0007669"/>
    <property type="project" value="InterPro"/>
</dbReference>
<evidence type="ECO:0000313" key="7">
    <source>
        <dbReference type="Proteomes" id="UP001200642"/>
    </source>
</evidence>
<keyword evidence="7" id="KW-1185">Reference proteome</keyword>
<evidence type="ECO:0000256" key="3">
    <source>
        <dbReference type="ARBA" id="ARBA00023157"/>
    </source>
</evidence>
<dbReference type="SUPFAM" id="SSF52833">
    <property type="entry name" value="Thioredoxin-like"/>
    <property type="match status" value="1"/>
</dbReference>
<dbReference type="AlphaFoldDB" id="A0AAE3JTB4"/>
<dbReference type="InterPro" id="IPR036249">
    <property type="entry name" value="Thioredoxin-like_sf"/>
</dbReference>
<sequence length="369" mass="40977">MKKILFVLGIVATLIACNESNKDFTVNGSISGDLENGTKVFLKKVGEQNRPVDIDTTTIEDGKFTFSGPAEKPEIHYIFIDKIRGNIPFVMEKGTIEVSAQKDSLSYAKLEGTVQNDLFAEYIKGSRKISERAMHINEDMRKASMTKDTVTMASLRDEYFELQEEAQNFEAAYVKEHPDALISALIIERMVSDPNAPKENIQKLFDGLTPEIKATKPGKSVEEKLAQGKNTEIGAKAPDFSAPTPSGDQLALKDVLGKVTLIDFWAAWCKPCRAENPNVVKIYNKYHEKGLNIIGVSLDRTADDWKKAIDDDGLEWNHVSNVAYFDDAIAKLYNIQAIPATFLLDENGVIVAKNLRGPALEEKIASMLQ</sequence>
<keyword evidence="2" id="KW-0201">Cytochrome c-type biogenesis</keyword>
<reference evidence="6" key="1">
    <citation type="submission" date="2023-02" db="EMBL/GenBank/DDBJ databases">
        <title>Genome of Flavobacteriaceae gen. nov. sp. strain F89.</title>
        <authorList>
            <person name="Wang Y."/>
        </authorList>
    </citation>
    <scope>NUCLEOTIDE SEQUENCE</scope>
    <source>
        <strain evidence="6">F89</strain>
    </source>
</reference>
<dbReference type="InterPro" id="IPR050553">
    <property type="entry name" value="Thioredoxin_ResA/DsbE_sf"/>
</dbReference>
<evidence type="ECO:0000313" key="6">
    <source>
        <dbReference type="EMBL" id="MCG2461357.1"/>
    </source>
</evidence>
<dbReference type="GO" id="GO:0017004">
    <property type="term" value="P:cytochrome complex assembly"/>
    <property type="evidence" value="ECO:0007669"/>
    <property type="project" value="UniProtKB-KW"/>
</dbReference>
<evidence type="ECO:0000256" key="1">
    <source>
        <dbReference type="ARBA" id="ARBA00004196"/>
    </source>
</evidence>
<evidence type="ECO:0000256" key="2">
    <source>
        <dbReference type="ARBA" id="ARBA00022748"/>
    </source>
</evidence>
<proteinExistence type="predicted"/>
<comment type="caution">
    <text evidence="6">The sequence shown here is derived from an EMBL/GenBank/DDBJ whole genome shotgun (WGS) entry which is preliminary data.</text>
</comment>
<dbReference type="PANTHER" id="PTHR42852:SF6">
    <property type="entry name" value="THIOL:DISULFIDE INTERCHANGE PROTEIN DSBE"/>
    <property type="match status" value="1"/>
</dbReference>
<dbReference type="GO" id="GO:0030313">
    <property type="term" value="C:cell envelope"/>
    <property type="evidence" value="ECO:0007669"/>
    <property type="project" value="UniProtKB-SubCell"/>
</dbReference>
<name>A0AAE3JTB4_9FLAO</name>
<keyword evidence="4" id="KW-0676">Redox-active center</keyword>
<dbReference type="InterPro" id="IPR025380">
    <property type="entry name" value="DUF4369"/>
</dbReference>
<dbReference type="Pfam" id="PF14289">
    <property type="entry name" value="DUF4369"/>
    <property type="match status" value="1"/>
</dbReference>
<evidence type="ECO:0000256" key="4">
    <source>
        <dbReference type="ARBA" id="ARBA00023284"/>
    </source>
</evidence>
<dbReference type="PROSITE" id="PS51352">
    <property type="entry name" value="THIOREDOXIN_2"/>
    <property type="match status" value="1"/>
</dbReference>
<dbReference type="Proteomes" id="UP001200642">
    <property type="component" value="Unassembled WGS sequence"/>
</dbReference>
<organism evidence="6 7">
    <name type="scientific">Cerina litoralis</name>
    <dbReference type="NCBI Taxonomy" id="2874477"/>
    <lineage>
        <taxon>Bacteria</taxon>
        <taxon>Pseudomonadati</taxon>
        <taxon>Bacteroidota</taxon>
        <taxon>Flavobacteriia</taxon>
        <taxon>Flavobacteriales</taxon>
        <taxon>Flavobacteriaceae</taxon>
        <taxon>Cerina</taxon>
    </lineage>
</organism>
<dbReference type="Pfam" id="PF00578">
    <property type="entry name" value="AhpC-TSA"/>
    <property type="match status" value="1"/>
</dbReference>
<feature type="domain" description="Thioredoxin" evidence="5">
    <location>
        <begin position="231"/>
        <end position="369"/>
    </location>
</feature>
<dbReference type="Gene3D" id="3.40.30.10">
    <property type="entry name" value="Glutaredoxin"/>
    <property type="match status" value="1"/>
</dbReference>
<evidence type="ECO:0000259" key="5">
    <source>
        <dbReference type="PROSITE" id="PS51352"/>
    </source>
</evidence>
<dbReference type="InterPro" id="IPR000866">
    <property type="entry name" value="AhpC/TSA"/>
</dbReference>
<protein>
    <submittedName>
        <fullName evidence="6">AhpC/TSA family protein</fullName>
    </submittedName>
</protein>